<dbReference type="InterPro" id="IPR020103">
    <property type="entry name" value="PsdUridine_synth_cat_dom_sf"/>
</dbReference>
<dbReference type="InterPro" id="IPR020094">
    <property type="entry name" value="TruA/RsuA/RluB/E/F_N"/>
</dbReference>
<dbReference type="EC" id="5.4.99.12" evidence="4"/>
<evidence type="ECO:0000256" key="4">
    <source>
        <dbReference type="HAMAP-Rule" id="MF_00171"/>
    </source>
</evidence>
<dbReference type="GO" id="GO:0031119">
    <property type="term" value="P:tRNA pseudouridine synthesis"/>
    <property type="evidence" value="ECO:0007669"/>
    <property type="project" value="UniProtKB-UniRule"/>
</dbReference>
<name>A0A6I6D480_9GAMM</name>
<dbReference type="Pfam" id="PF01416">
    <property type="entry name" value="PseudoU_synth_1"/>
    <property type="match status" value="2"/>
</dbReference>
<comment type="similarity">
    <text evidence="1 4 7">Belongs to the tRNA pseudouridine synthase TruA family.</text>
</comment>
<protein>
    <recommendedName>
        <fullName evidence="4">tRNA pseudouridine synthase A</fullName>
        <ecNumber evidence="4">5.4.99.12</ecNumber>
    </recommendedName>
    <alternativeName>
        <fullName evidence="4">tRNA pseudouridine(38-40) synthase</fullName>
    </alternativeName>
    <alternativeName>
        <fullName evidence="4">tRNA pseudouridylate synthase I</fullName>
    </alternativeName>
    <alternativeName>
        <fullName evidence="4">tRNA-uridine isomerase I</fullName>
    </alternativeName>
</protein>
<dbReference type="GO" id="GO:0160147">
    <property type="term" value="F:tRNA pseudouridine(38-40) synthase activity"/>
    <property type="evidence" value="ECO:0007669"/>
    <property type="project" value="UniProtKB-EC"/>
</dbReference>
<comment type="caution">
    <text evidence="4">Lacks conserved residue(s) required for the propagation of feature annotation.</text>
</comment>
<dbReference type="RefSeq" id="WP_136866964.1">
    <property type="nucleotide sequence ID" value="NZ_CP046415.1"/>
</dbReference>
<dbReference type="InterPro" id="IPR001406">
    <property type="entry name" value="PsdUridine_synth_TruA"/>
</dbReference>
<dbReference type="FunFam" id="3.30.70.580:FF:000001">
    <property type="entry name" value="tRNA pseudouridine synthase A"/>
    <property type="match status" value="1"/>
</dbReference>
<comment type="function">
    <text evidence="4">Formation of pseudouridine at positions 38, 39 and 40 in the anticodon stem and loop of transfer RNAs.</text>
</comment>
<dbReference type="Gene3D" id="3.30.70.580">
    <property type="entry name" value="Pseudouridine synthase I, catalytic domain, N-terminal subdomain"/>
    <property type="match status" value="1"/>
</dbReference>
<evidence type="ECO:0000256" key="7">
    <source>
        <dbReference type="RuleBase" id="RU003792"/>
    </source>
</evidence>
<reference evidence="9 10" key="1">
    <citation type="submission" date="2019-11" db="EMBL/GenBank/DDBJ databases">
        <authorList>
            <person name="Zhang J."/>
            <person name="Sun C."/>
        </authorList>
    </citation>
    <scope>NUCLEOTIDE SEQUENCE [LARGE SCALE GENOMIC DNA]</scope>
    <source>
        <strain evidence="10">sp2</strain>
    </source>
</reference>
<evidence type="ECO:0000259" key="8">
    <source>
        <dbReference type="Pfam" id="PF01416"/>
    </source>
</evidence>
<feature type="domain" description="Pseudouridine synthase I TruA alpha/beta" evidence="8">
    <location>
        <begin position="142"/>
        <end position="244"/>
    </location>
</feature>
<dbReference type="InterPro" id="IPR020097">
    <property type="entry name" value="PsdUridine_synth_TruA_a/b_dom"/>
</dbReference>
<dbReference type="SUPFAM" id="SSF55120">
    <property type="entry name" value="Pseudouridine synthase"/>
    <property type="match status" value="1"/>
</dbReference>
<dbReference type="HAMAP" id="MF_00171">
    <property type="entry name" value="TruA"/>
    <property type="match status" value="1"/>
</dbReference>
<gene>
    <name evidence="4 9" type="primary">truA</name>
    <name evidence="9" type="ORF">GM160_05380</name>
</gene>
<proteinExistence type="inferred from homology"/>
<dbReference type="Proteomes" id="UP000427716">
    <property type="component" value="Chromosome"/>
</dbReference>
<dbReference type="PIRSF" id="PIRSF001430">
    <property type="entry name" value="tRNA_psdUrid_synth"/>
    <property type="match status" value="1"/>
</dbReference>
<evidence type="ECO:0000256" key="2">
    <source>
        <dbReference type="ARBA" id="ARBA00022694"/>
    </source>
</evidence>
<organism evidence="9 10">
    <name type="scientific">Guyparkeria halophila</name>
    <dbReference type="NCBI Taxonomy" id="47960"/>
    <lineage>
        <taxon>Bacteria</taxon>
        <taxon>Pseudomonadati</taxon>
        <taxon>Pseudomonadota</taxon>
        <taxon>Gammaproteobacteria</taxon>
        <taxon>Chromatiales</taxon>
        <taxon>Thioalkalibacteraceae</taxon>
        <taxon>Guyparkeria</taxon>
    </lineage>
</organism>
<dbReference type="KEGG" id="ghl:GM160_05380"/>
<dbReference type="PANTHER" id="PTHR11142">
    <property type="entry name" value="PSEUDOURIDYLATE SYNTHASE"/>
    <property type="match status" value="1"/>
</dbReference>
<dbReference type="AlphaFoldDB" id="A0A6I6D480"/>
<sequence>MRLAMGIEYDGGRYHGWQRQSHSDSVQERVERAISRVADGPVEVVCAGRTDRGVHATGQVIHFDVEVERPLYGWQMGTMQHLPRDITALWVREVDETFHARFSATAREYRYCLINRSTRPAIAAGRLSWWYRPLDEARMQAAADRLVGEHDFSSFRGKDCQAHSPVRTVERIEITRQGEYLFIDVRANAFLHHMVRNIVGSLFAVGSGERPVDWISEALAACQREAAGITAPADGLYLTGVEYPEPVGLPTQPRRPLFEQMG</sequence>
<accession>A0A6I6D480</accession>
<dbReference type="CDD" id="cd02570">
    <property type="entry name" value="PseudoU_synth_EcTruA"/>
    <property type="match status" value="1"/>
</dbReference>
<dbReference type="EMBL" id="CP046415">
    <property type="protein sequence ID" value="QGT78374.1"/>
    <property type="molecule type" value="Genomic_DNA"/>
</dbReference>
<evidence type="ECO:0000256" key="6">
    <source>
        <dbReference type="PIRSR" id="PIRSR001430-2"/>
    </source>
</evidence>
<evidence type="ECO:0000313" key="9">
    <source>
        <dbReference type="EMBL" id="QGT78374.1"/>
    </source>
</evidence>
<dbReference type="GO" id="GO:0003723">
    <property type="term" value="F:RNA binding"/>
    <property type="evidence" value="ECO:0007669"/>
    <property type="project" value="InterPro"/>
</dbReference>
<dbReference type="Gene3D" id="3.30.70.660">
    <property type="entry name" value="Pseudouridine synthase I, catalytic domain, C-terminal subdomain"/>
    <property type="match status" value="1"/>
</dbReference>
<dbReference type="NCBIfam" id="TIGR00071">
    <property type="entry name" value="hisT_truA"/>
    <property type="match status" value="1"/>
</dbReference>
<dbReference type="PANTHER" id="PTHR11142:SF0">
    <property type="entry name" value="TRNA PSEUDOURIDINE SYNTHASE-LIKE 1"/>
    <property type="match status" value="1"/>
</dbReference>
<dbReference type="InterPro" id="IPR020095">
    <property type="entry name" value="PsdUridine_synth_TruA_C"/>
</dbReference>
<feature type="domain" description="Pseudouridine synthase I TruA alpha/beta" evidence="8">
    <location>
        <begin position="8"/>
        <end position="102"/>
    </location>
</feature>
<feature type="binding site" evidence="4 6">
    <location>
        <position position="109"/>
    </location>
    <ligand>
        <name>substrate</name>
    </ligand>
</feature>
<evidence type="ECO:0000256" key="5">
    <source>
        <dbReference type="PIRSR" id="PIRSR001430-1"/>
    </source>
</evidence>
<evidence type="ECO:0000313" key="10">
    <source>
        <dbReference type="Proteomes" id="UP000427716"/>
    </source>
</evidence>
<comment type="catalytic activity">
    <reaction evidence="4 7">
        <text>uridine(38/39/40) in tRNA = pseudouridine(38/39/40) in tRNA</text>
        <dbReference type="Rhea" id="RHEA:22376"/>
        <dbReference type="Rhea" id="RHEA-COMP:10085"/>
        <dbReference type="Rhea" id="RHEA-COMP:10087"/>
        <dbReference type="ChEBI" id="CHEBI:65314"/>
        <dbReference type="ChEBI" id="CHEBI:65315"/>
        <dbReference type="EC" id="5.4.99.12"/>
    </reaction>
</comment>
<keyword evidence="10" id="KW-1185">Reference proteome</keyword>
<feature type="active site" description="Nucleophile" evidence="4 5">
    <location>
        <position position="51"/>
    </location>
</feature>
<keyword evidence="2 4" id="KW-0819">tRNA processing</keyword>
<comment type="subunit">
    <text evidence="4">Homodimer.</text>
</comment>
<evidence type="ECO:0000256" key="1">
    <source>
        <dbReference type="ARBA" id="ARBA00009375"/>
    </source>
</evidence>
<keyword evidence="3 4" id="KW-0413">Isomerase</keyword>
<evidence type="ECO:0000256" key="3">
    <source>
        <dbReference type="ARBA" id="ARBA00023235"/>
    </source>
</evidence>